<dbReference type="SMART" id="SM00320">
    <property type="entry name" value="WD40"/>
    <property type="match status" value="6"/>
</dbReference>
<dbReference type="InterPro" id="IPR040066">
    <property type="entry name" value="WDR31"/>
</dbReference>
<sequence length="361" mass="40558">MGNTYTAVPTKDDSDVLAASAKEFGHSRSITFMEKHPIIRTPVHNDNINCLAGIRSGMVVSCSADKTIVLNNIDTGECVLRWTGHEKEVSKVIYKHNGGKHYLLSGSRDTTIKLWMFNQSFAIKTYEGHNMSVMGLAPIDETKFVSGARDATLKIWDVNTGQIIRNALHNRNMVTHIENIPEVNLLCQTSEDRALKLWDNRDLSLVHQFPRKDHILFHCDVLPDSLYCVTSCGGYNNDGCEITLWDLRQRKMLSEFKGHEDSVKCSIFLPQQVTWKRLILSVSDDRTVRVWNTEDGKCLWKEIIPTKSDLTSCVGFADGNVAVSGANATLCHLRLLGKAGRPLLHCVSLQSTFHRSTCDLR</sequence>
<name>A0A914DFL1_9BILA</name>
<dbReference type="PANTHER" id="PTHR19869:SF1">
    <property type="entry name" value="WD REPEAT-CONTAINING PROTEIN 31"/>
    <property type="match status" value="1"/>
</dbReference>
<evidence type="ECO:0000256" key="2">
    <source>
        <dbReference type="ARBA" id="ARBA00022737"/>
    </source>
</evidence>
<dbReference type="SUPFAM" id="SSF50978">
    <property type="entry name" value="WD40 repeat-like"/>
    <property type="match status" value="1"/>
</dbReference>
<evidence type="ECO:0000313" key="4">
    <source>
        <dbReference type="Proteomes" id="UP000887540"/>
    </source>
</evidence>
<protein>
    <submittedName>
        <fullName evidence="5">Uncharacterized protein</fullName>
    </submittedName>
</protein>
<dbReference type="PROSITE" id="PS00678">
    <property type="entry name" value="WD_REPEATS_1"/>
    <property type="match status" value="1"/>
</dbReference>
<dbReference type="CDD" id="cd00200">
    <property type="entry name" value="WD40"/>
    <property type="match status" value="1"/>
</dbReference>
<keyword evidence="2" id="KW-0677">Repeat</keyword>
<evidence type="ECO:0000313" key="5">
    <source>
        <dbReference type="WBParaSite" id="ACRNAN_scaffold2468.g11630.t1"/>
    </source>
</evidence>
<feature type="repeat" description="WD" evidence="3">
    <location>
        <begin position="126"/>
        <end position="166"/>
    </location>
</feature>
<proteinExistence type="predicted"/>
<dbReference type="PROSITE" id="PS50294">
    <property type="entry name" value="WD_REPEATS_REGION"/>
    <property type="match status" value="3"/>
</dbReference>
<dbReference type="Pfam" id="PF00400">
    <property type="entry name" value="WD40"/>
    <property type="match status" value="4"/>
</dbReference>
<dbReference type="InterPro" id="IPR020472">
    <property type="entry name" value="WD40_PAC1"/>
</dbReference>
<dbReference type="InterPro" id="IPR036322">
    <property type="entry name" value="WD40_repeat_dom_sf"/>
</dbReference>
<dbReference type="Proteomes" id="UP000887540">
    <property type="component" value="Unplaced"/>
</dbReference>
<dbReference type="InterPro" id="IPR015943">
    <property type="entry name" value="WD40/YVTN_repeat-like_dom_sf"/>
</dbReference>
<organism evidence="4 5">
    <name type="scientific">Acrobeloides nanus</name>
    <dbReference type="NCBI Taxonomy" id="290746"/>
    <lineage>
        <taxon>Eukaryota</taxon>
        <taxon>Metazoa</taxon>
        <taxon>Ecdysozoa</taxon>
        <taxon>Nematoda</taxon>
        <taxon>Chromadorea</taxon>
        <taxon>Rhabditida</taxon>
        <taxon>Tylenchina</taxon>
        <taxon>Cephalobomorpha</taxon>
        <taxon>Cephaloboidea</taxon>
        <taxon>Cephalobidae</taxon>
        <taxon>Acrobeloides</taxon>
    </lineage>
</organism>
<reference evidence="5" key="1">
    <citation type="submission" date="2022-11" db="UniProtKB">
        <authorList>
            <consortium name="WormBaseParasite"/>
        </authorList>
    </citation>
    <scope>IDENTIFICATION</scope>
</reference>
<evidence type="ECO:0000256" key="3">
    <source>
        <dbReference type="PROSITE-ProRule" id="PRU00221"/>
    </source>
</evidence>
<dbReference type="WBParaSite" id="ACRNAN_scaffold2468.g11630.t1">
    <property type="protein sequence ID" value="ACRNAN_scaffold2468.g11630.t1"/>
    <property type="gene ID" value="ACRNAN_scaffold2468.g11630"/>
</dbReference>
<dbReference type="PROSITE" id="PS50082">
    <property type="entry name" value="WD_REPEATS_2"/>
    <property type="match status" value="3"/>
</dbReference>
<keyword evidence="4" id="KW-1185">Reference proteome</keyword>
<evidence type="ECO:0000256" key="1">
    <source>
        <dbReference type="ARBA" id="ARBA00022574"/>
    </source>
</evidence>
<dbReference type="PANTHER" id="PTHR19869">
    <property type="entry name" value="SPERMATID WD-REPEAT PROTEIN"/>
    <property type="match status" value="1"/>
</dbReference>
<dbReference type="InterPro" id="IPR001680">
    <property type="entry name" value="WD40_rpt"/>
</dbReference>
<dbReference type="Gene3D" id="2.130.10.10">
    <property type="entry name" value="YVTN repeat-like/Quinoprotein amine dehydrogenase"/>
    <property type="match status" value="2"/>
</dbReference>
<accession>A0A914DFL1</accession>
<dbReference type="InterPro" id="IPR019775">
    <property type="entry name" value="WD40_repeat_CS"/>
</dbReference>
<feature type="repeat" description="WD" evidence="3">
    <location>
        <begin position="82"/>
        <end position="125"/>
    </location>
</feature>
<dbReference type="PRINTS" id="PR00320">
    <property type="entry name" value="GPROTEINBRPT"/>
</dbReference>
<keyword evidence="1 3" id="KW-0853">WD repeat</keyword>
<dbReference type="AlphaFoldDB" id="A0A914DFL1"/>
<feature type="repeat" description="WD" evidence="3">
    <location>
        <begin position="256"/>
        <end position="301"/>
    </location>
</feature>